<dbReference type="GO" id="GO:0008137">
    <property type="term" value="F:NADH dehydrogenase (ubiquinone) activity"/>
    <property type="evidence" value="ECO:0007669"/>
    <property type="project" value="InterPro"/>
</dbReference>
<organism evidence="7 8">
    <name type="scientific">Orientia tsutsugamushi str. TA716</name>
    <dbReference type="NCBI Taxonomy" id="1359175"/>
    <lineage>
        <taxon>Bacteria</taxon>
        <taxon>Pseudomonadati</taxon>
        <taxon>Pseudomonadota</taxon>
        <taxon>Alphaproteobacteria</taxon>
        <taxon>Rickettsiales</taxon>
        <taxon>Rickettsiaceae</taxon>
        <taxon>Rickettsieae</taxon>
        <taxon>Orientia</taxon>
    </lineage>
</organism>
<protein>
    <recommendedName>
        <fullName evidence="3">NADH-quinone oxidoreductase subunit C</fullName>
        <ecNumber evidence="3">7.1.1.-</ecNumber>
    </recommendedName>
    <alternativeName>
        <fullName evidence="3">NADH dehydrogenase I subunit C</fullName>
    </alternativeName>
    <alternativeName>
        <fullName evidence="3">NDH-1 subunit C</fullName>
    </alternativeName>
</protein>
<keyword evidence="3" id="KW-0472">Membrane</keyword>
<dbReference type="PANTHER" id="PTHR10884:SF14">
    <property type="entry name" value="NADH DEHYDROGENASE [UBIQUINONE] IRON-SULFUR PROTEIN 3, MITOCHONDRIAL"/>
    <property type="match status" value="1"/>
</dbReference>
<proteinExistence type="inferred from homology"/>
<evidence type="ECO:0000313" key="8">
    <source>
        <dbReference type="Proteomes" id="UP000033671"/>
    </source>
</evidence>
<keyword evidence="3 5" id="KW-0874">Quinone</keyword>
<evidence type="ECO:0000256" key="4">
    <source>
        <dbReference type="RuleBase" id="RU003456"/>
    </source>
</evidence>
<dbReference type="AlphaFoldDB" id="A0A0F3P8T2"/>
<dbReference type="InterPro" id="IPR037232">
    <property type="entry name" value="NADH_quin_OxRdtase_su_C/D-like"/>
</dbReference>
<dbReference type="EC" id="7.1.1.-" evidence="3"/>
<sequence length="196" mass="23003">MKLHHLKELKELVESQFAISSISAKFNITNHVEAIINKEQLIEVLKLLKNDKELKFTILTDIFAADFPDRNKRFEIVYNLLSIIKNIRLIVKINLNDNELIQSATPVFSNANWYEREIYDLFGIKFANHPHLKRILTDYGFVGHPLRKDFALSGYSQVKYDDKLEKVVYEPVKLDQEYRNFNFSSPWQGPKSTIQD</sequence>
<dbReference type="HAMAP" id="MF_01357">
    <property type="entry name" value="NDH1_NuoC"/>
    <property type="match status" value="1"/>
</dbReference>
<evidence type="ECO:0000256" key="5">
    <source>
        <dbReference type="RuleBase" id="RU003582"/>
    </source>
</evidence>
<dbReference type="Pfam" id="PF00329">
    <property type="entry name" value="Complex1_30kDa"/>
    <property type="match status" value="1"/>
</dbReference>
<dbReference type="NCBIfam" id="NF004733">
    <property type="entry name" value="PRK06074.1-5"/>
    <property type="match status" value="1"/>
</dbReference>
<dbReference type="RefSeq" id="WP_045916859.1">
    <property type="nucleotide sequence ID" value="NZ_LAOA01000016.1"/>
</dbReference>
<dbReference type="Gene3D" id="3.30.460.80">
    <property type="entry name" value="NADH:ubiquinone oxidoreductase, 30kDa subunit"/>
    <property type="match status" value="1"/>
</dbReference>
<evidence type="ECO:0000256" key="2">
    <source>
        <dbReference type="ARBA" id="ARBA00022448"/>
    </source>
</evidence>
<comment type="caution">
    <text evidence="7">The sequence shown here is derived from an EMBL/GenBank/DDBJ whole genome shotgun (WGS) entry which is preliminary data.</text>
</comment>
<evidence type="ECO:0000256" key="3">
    <source>
        <dbReference type="HAMAP-Rule" id="MF_01357"/>
    </source>
</evidence>
<dbReference type="EMBL" id="LAOA01000016">
    <property type="protein sequence ID" value="KJV76703.1"/>
    <property type="molecule type" value="Genomic_DNA"/>
</dbReference>
<dbReference type="PROSITE" id="PS00542">
    <property type="entry name" value="COMPLEX1_30K"/>
    <property type="match status" value="1"/>
</dbReference>
<comment type="similarity">
    <text evidence="1 3 4">Belongs to the complex I 30 kDa subunit family.</text>
</comment>
<comment type="function">
    <text evidence="3">NDH-1 shuttles electrons from NADH, via FMN and iron-sulfur (Fe-S) centers, to quinones in the respiratory chain. The immediate electron acceptor for the enzyme in this species is believed to be ubiquinone. Couples the redox reaction to proton translocation (for every two electrons transferred, four hydrogen ions are translocated across the cytoplasmic membrane), and thus conserves the redox energy in a proton gradient.</text>
</comment>
<dbReference type="Proteomes" id="UP000033671">
    <property type="component" value="Unassembled WGS sequence"/>
</dbReference>
<dbReference type="GO" id="GO:0005886">
    <property type="term" value="C:plasma membrane"/>
    <property type="evidence" value="ECO:0007669"/>
    <property type="project" value="UniProtKB-SubCell"/>
</dbReference>
<evidence type="ECO:0000313" key="7">
    <source>
        <dbReference type="EMBL" id="KJV76703.1"/>
    </source>
</evidence>
<evidence type="ECO:0000259" key="6">
    <source>
        <dbReference type="Pfam" id="PF00329"/>
    </source>
</evidence>
<comment type="subunit">
    <text evidence="3">NDH-1 is composed of 14 different subunits. Subunits NuoB, C, D, E, F, and G constitute the peripheral sector of the complex.</text>
</comment>
<dbReference type="InterPro" id="IPR001268">
    <property type="entry name" value="NADH_UbQ_OxRdtase_30kDa_su"/>
</dbReference>
<comment type="subcellular location">
    <subcellularLocation>
        <location evidence="3">Cell membrane</location>
        <topology evidence="3">Peripheral membrane protein</topology>
        <orientation evidence="3">Cytoplasmic side</orientation>
    </subcellularLocation>
</comment>
<dbReference type="PANTHER" id="PTHR10884">
    <property type="entry name" value="NADH DEHYDROGENASE UBIQUINONE IRON-SULFUR PROTEIN 3"/>
    <property type="match status" value="1"/>
</dbReference>
<gene>
    <name evidence="3 7" type="primary">nuoC</name>
    <name evidence="7" type="ORF">OTSTA716_0662</name>
</gene>
<evidence type="ECO:0000256" key="1">
    <source>
        <dbReference type="ARBA" id="ARBA00007569"/>
    </source>
</evidence>
<keyword evidence="3" id="KW-1003">Cell membrane</keyword>
<comment type="catalytic activity">
    <reaction evidence="3 5">
        <text>a quinone + NADH + 5 H(+)(in) = a quinol + NAD(+) + 4 H(+)(out)</text>
        <dbReference type="Rhea" id="RHEA:57888"/>
        <dbReference type="ChEBI" id="CHEBI:15378"/>
        <dbReference type="ChEBI" id="CHEBI:24646"/>
        <dbReference type="ChEBI" id="CHEBI:57540"/>
        <dbReference type="ChEBI" id="CHEBI:57945"/>
        <dbReference type="ChEBI" id="CHEBI:132124"/>
    </reaction>
</comment>
<keyword evidence="3 4" id="KW-0520">NAD</keyword>
<keyword evidence="3" id="KW-0830">Ubiquinone</keyword>
<dbReference type="InterPro" id="IPR010218">
    <property type="entry name" value="NADH_DH_suC"/>
</dbReference>
<dbReference type="GO" id="GO:0048038">
    <property type="term" value="F:quinone binding"/>
    <property type="evidence" value="ECO:0007669"/>
    <property type="project" value="UniProtKB-KW"/>
</dbReference>
<dbReference type="PATRIC" id="fig|1359175.3.peg.865"/>
<accession>A0A0F3P8T2</accession>
<name>A0A0F3P8T2_ORITS</name>
<dbReference type="InterPro" id="IPR020396">
    <property type="entry name" value="NADH_UbQ_OxRdtase_CS"/>
</dbReference>
<keyword evidence="3 4" id="KW-1278">Translocase</keyword>
<dbReference type="SUPFAM" id="SSF143243">
    <property type="entry name" value="Nqo5-like"/>
    <property type="match status" value="1"/>
</dbReference>
<reference evidence="7 8" key="1">
    <citation type="submission" date="2015-01" db="EMBL/GenBank/DDBJ databases">
        <title>Genome Sequencing of Rickettsiales.</title>
        <authorList>
            <person name="Daugherty S.C."/>
            <person name="Su Q."/>
            <person name="Abolude K."/>
            <person name="Beier-Sexton M."/>
            <person name="Carlyon J.A."/>
            <person name="Carter R."/>
            <person name="Day N.P."/>
            <person name="Dumler S.J."/>
            <person name="Dyachenko V."/>
            <person name="Godinez A."/>
            <person name="Kurtti T.J."/>
            <person name="Lichay M."/>
            <person name="Mullins K.E."/>
            <person name="Ott S."/>
            <person name="Pappas-Brown V."/>
            <person name="Paris D.H."/>
            <person name="Patel P."/>
            <person name="Richards A.L."/>
            <person name="Sadzewicz L."/>
            <person name="Sears K."/>
            <person name="Seidman D."/>
            <person name="Sengamalay N."/>
            <person name="Stenos J."/>
            <person name="Tallon L.J."/>
            <person name="Vincent G."/>
            <person name="Fraser C.M."/>
            <person name="Munderloh U."/>
            <person name="Dunning-Hotopp J.C."/>
        </authorList>
    </citation>
    <scope>NUCLEOTIDE SEQUENCE [LARGE SCALE GENOMIC DNA]</scope>
    <source>
        <strain evidence="7 8">TA716</strain>
    </source>
</reference>
<dbReference type="NCBIfam" id="TIGR01961">
    <property type="entry name" value="NuoC_fam"/>
    <property type="match status" value="1"/>
</dbReference>
<feature type="domain" description="NADH:ubiquinone oxidoreductase 30kDa subunit" evidence="6">
    <location>
        <begin position="36"/>
        <end position="155"/>
    </location>
</feature>
<keyword evidence="2 3" id="KW-0813">Transport</keyword>
<dbReference type="GO" id="GO:0050136">
    <property type="term" value="F:NADH dehydrogenase (quinone) (non-electrogenic) activity"/>
    <property type="evidence" value="ECO:0007669"/>
    <property type="project" value="UniProtKB-UniRule"/>
</dbReference>